<keyword evidence="1" id="KW-0175">Coiled coil</keyword>
<feature type="non-terminal residue" evidence="2">
    <location>
        <position position="1"/>
    </location>
</feature>
<dbReference type="EMBL" id="CAJNOR010007002">
    <property type="protein sequence ID" value="CAF1608504.1"/>
    <property type="molecule type" value="Genomic_DNA"/>
</dbReference>
<dbReference type="Proteomes" id="UP000663828">
    <property type="component" value="Unassembled WGS sequence"/>
</dbReference>
<organism evidence="2 3">
    <name type="scientific">Adineta ricciae</name>
    <name type="common">Rotifer</name>
    <dbReference type="NCBI Taxonomy" id="249248"/>
    <lineage>
        <taxon>Eukaryota</taxon>
        <taxon>Metazoa</taxon>
        <taxon>Spiralia</taxon>
        <taxon>Gnathifera</taxon>
        <taxon>Rotifera</taxon>
        <taxon>Eurotatoria</taxon>
        <taxon>Bdelloidea</taxon>
        <taxon>Adinetida</taxon>
        <taxon>Adinetidae</taxon>
        <taxon>Adineta</taxon>
    </lineage>
</organism>
<reference evidence="2" key="1">
    <citation type="submission" date="2021-02" db="EMBL/GenBank/DDBJ databases">
        <authorList>
            <person name="Nowell W R."/>
        </authorList>
    </citation>
    <scope>NUCLEOTIDE SEQUENCE</scope>
</reference>
<dbReference type="InterPro" id="IPR011042">
    <property type="entry name" value="6-blade_b-propeller_TolB-like"/>
</dbReference>
<evidence type="ECO:0000313" key="3">
    <source>
        <dbReference type="Proteomes" id="UP000663828"/>
    </source>
</evidence>
<evidence type="ECO:0000313" key="2">
    <source>
        <dbReference type="EMBL" id="CAF1608504.1"/>
    </source>
</evidence>
<gene>
    <name evidence="2" type="ORF">XAT740_LOCUS48596</name>
</gene>
<proteinExistence type="predicted"/>
<feature type="coiled-coil region" evidence="1">
    <location>
        <begin position="16"/>
        <end position="58"/>
    </location>
</feature>
<evidence type="ECO:0000256" key="1">
    <source>
        <dbReference type="SAM" id="Coils"/>
    </source>
</evidence>
<dbReference type="Gene3D" id="2.120.10.30">
    <property type="entry name" value="TolB, C-terminal domain"/>
    <property type="match status" value="1"/>
</dbReference>
<comment type="caution">
    <text evidence="2">The sequence shown here is derived from an EMBL/GenBank/DDBJ whole genome shotgun (WGS) entry which is preliminary data.</text>
</comment>
<name>A0A816BCH5_ADIRI</name>
<protein>
    <submittedName>
        <fullName evidence="2">Uncharacterized protein</fullName>
    </submittedName>
</protein>
<dbReference type="AlphaFoldDB" id="A0A816BCH5"/>
<keyword evidence="3" id="KW-1185">Reference proteome</keyword>
<sequence>KHPLINEIDRWEQHSINLIRKTAEEARQKMKKHTTEHLSKMEKNLNDLTKRLREGRGNDDFVEIDLQQWNQQLTQINEELMKPTNIKVKQSSTPLITMINVEIFDKNHLRCVADTDNHRVVEWKKGATTGRIVAGENEKEQEIDQVLNPLSLSFDEENNFYVNDLSNNRIEK</sequence>
<accession>A0A816BCH5</accession>